<organism evidence="2 3">
    <name type="scientific">Mycoavidus cysteinexigens</name>
    <dbReference type="NCBI Taxonomy" id="1553431"/>
    <lineage>
        <taxon>Bacteria</taxon>
        <taxon>Pseudomonadati</taxon>
        <taxon>Pseudomonadota</taxon>
        <taxon>Betaproteobacteria</taxon>
        <taxon>Burkholderiales</taxon>
        <taxon>Burkholderiaceae</taxon>
        <taxon>Mycoavidus</taxon>
    </lineage>
</organism>
<sequence length="111" mass="12532">MSLSEPQRSTDEWMLHLGSQIRALRIRTNLDQTELAALANSSTGAIKNLENGKGSSLKTMVKVIRALNRTDWLELLAPMMPISPMQILKAKQKNKPRMKVYRARQVKTDNG</sequence>
<gene>
    <name evidence="2" type="ORF">MCB1EB_1104</name>
</gene>
<protein>
    <submittedName>
        <fullName evidence="2">XRE family transcriptional regulator</fullName>
    </submittedName>
</protein>
<dbReference type="CDD" id="cd00093">
    <property type="entry name" value="HTH_XRE"/>
    <property type="match status" value="1"/>
</dbReference>
<dbReference type="SMART" id="SM00530">
    <property type="entry name" value="HTH_XRE"/>
    <property type="match status" value="1"/>
</dbReference>
<evidence type="ECO:0000313" key="2">
    <source>
        <dbReference type="EMBL" id="BBE09265.1"/>
    </source>
</evidence>
<dbReference type="Proteomes" id="UP000282597">
    <property type="component" value="Chromosome"/>
</dbReference>
<accession>A0A2Z6EVZ8</accession>
<reference evidence="2 3" key="1">
    <citation type="journal article" date="2018" name="Microbes Environ.">
        <title>Comparative Genomic Insights into Endofungal Lifestyles of Two Bacterial Endosymbionts, Mycoavidus cysteinexigens and Burkholderia rhizoxinica.</title>
        <authorList>
            <person name="Sharmin D."/>
            <person name="Guo Y."/>
            <person name="Nishizawa T."/>
            <person name="Ohshima S."/>
            <person name="Sato Y."/>
            <person name="Takashima Y."/>
            <person name="Narisawa K."/>
            <person name="Ohta H."/>
        </authorList>
    </citation>
    <scope>NUCLEOTIDE SEQUENCE [LARGE SCALE GENOMIC DNA]</scope>
    <source>
        <strain evidence="2 3">B1-EB</strain>
    </source>
</reference>
<dbReference type="RefSeq" id="WP_052393639.1">
    <property type="nucleotide sequence ID" value="NZ_AP018150.1"/>
</dbReference>
<feature type="compositionally biased region" description="Basic residues" evidence="1">
    <location>
        <begin position="91"/>
        <end position="105"/>
    </location>
</feature>
<keyword evidence="3" id="KW-1185">Reference proteome</keyword>
<dbReference type="InterPro" id="IPR010982">
    <property type="entry name" value="Lambda_DNA-bd_dom_sf"/>
</dbReference>
<evidence type="ECO:0000313" key="3">
    <source>
        <dbReference type="Proteomes" id="UP000282597"/>
    </source>
</evidence>
<name>A0A2Z6EVZ8_9BURK</name>
<evidence type="ECO:0000256" key="1">
    <source>
        <dbReference type="SAM" id="MobiDB-lite"/>
    </source>
</evidence>
<dbReference type="SUPFAM" id="SSF47413">
    <property type="entry name" value="lambda repressor-like DNA-binding domains"/>
    <property type="match status" value="1"/>
</dbReference>
<dbReference type="Pfam" id="PF01381">
    <property type="entry name" value="HTH_3"/>
    <property type="match status" value="1"/>
</dbReference>
<dbReference type="InterPro" id="IPR001387">
    <property type="entry name" value="Cro/C1-type_HTH"/>
</dbReference>
<dbReference type="KEGG" id="mcys:MCB1EB_1104"/>
<dbReference type="EMBL" id="AP018150">
    <property type="protein sequence ID" value="BBE09265.1"/>
    <property type="molecule type" value="Genomic_DNA"/>
</dbReference>
<dbReference type="AlphaFoldDB" id="A0A2Z6EVZ8"/>
<dbReference type="GO" id="GO:0003677">
    <property type="term" value="F:DNA binding"/>
    <property type="evidence" value="ECO:0007669"/>
    <property type="project" value="InterPro"/>
</dbReference>
<dbReference type="PROSITE" id="PS50943">
    <property type="entry name" value="HTH_CROC1"/>
    <property type="match status" value="1"/>
</dbReference>
<dbReference type="Gene3D" id="1.10.260.40">
    <property type="entry name" value="lambda repressor-like DNA-binding domains"/>
    <property type="match status" value="1"/>
</dbReference>
<proteinExistence type="predicted"/>
<feature type="region of interest" description="Disordered" evidence="1">
    <location>
        <begin position="91"/>
        <end position="111"/>
    </location>
</feature>